<evidence type="ECO:0000259" key="1">
    <source>
        <dbReference type="Pfam" id="PF05088"/>
    </source>
</evidence>
<gene>
    <name evidence="6" type="ORF">J2S35_000359</name>
</gene>
<feature type="domain" description="NAD-glutamate dehydrogenase catalytic" evidence="1">
    <location>
        <begin position="701"/>
        <end position="1193"/>
    </location>
</feature>
<dbReference type="InterPro" id="IPR024727">
    <property type="entry name" value="NAD_Glu_DH_N_ACT1"/>
</dbReference>
<reference evidence="6" key="1">
    <citation type="submission" date="2023-07" db="EMBL/GenBank/DDBJ databases">
        <title>Sequencing the genomes of 1000 actinobacteria strains.</title>
        <authorList>
            <person name="Klenk H.-P."/>
        </authorList>
    </citation>
    <scope>NUCLEOTIDE SEQUENCE</scope>
    <source>
        <strain evidence="6">DSM 13988</strain>
    </source>
</reference>
<dbReference type="RefSeq" id="WP_309849192.1">
    <property type="nucleotide sequence ID" value="NZ_BAAAIU010000024.1"/>
</dbReference>
<evidence type="ECO:0000259" key="2">
    <source>
        <dbReference type="Pfam" id="PF21074"/>
    </source>
</evidence>
<dbReference type="Pfam" id="PF21079">
    <property type="entry name" value="GDH_HM2"/>
    <property type="match status" value="1"/>
</dbReference>
<dbReference type="Gene3D" id="3.40.50.720">
    <property type="entry name" value="NAD(P)-binding Rossmann-like Domain"/>
    <property type="match status" value="1"/>
</dbReference>
<dbReference type="InterPro" id="IPR036291">
    <property type="entry name" value="NAD(P)-bd_dom_sf"/>
</dbReference>
<evidence type="ECO:0000259" key="3">
    <source>
        <dbReference type="Pfam" id="PF21075"/>
    </source>
</evidence>
<dbReference type="InterPro" id="IPR028971">
    <property type="entry name" value="NAD-GDH_cat"/>
</dbReference>
<dbReference type="PANTHER" id="PTHR43403:SF1">
    <property type="entry name" value="NAD-SPECIFIC GLUTAMATE DEHYDROGENASE"/>
    <property type="match status" value="1"/>
</dbReference>
<evidence type="ECO:0000259" key="4">
    <source>
        <dbReference type="Pfam" id="PF21076"/>
    </source>
</evidence>
<dbReference type="EMBL" id="JAVDUI010000001">
    <property type="protein sequence ID" value="MDR6891419.1"/>
    <property type="molecule type" value="Genomic_DNA"/>
</dbReference>
<feature type="domain" description="NAD-glutamate dehydrogenase ACT2" evidence="4">
    <location>
        <begin position="387"/>
        <end position="475"/>
    </location>
</feature>
<dbReference type="Pfam" id="PF21075">
    <property type="entry name" value="GDH_ACT1"/>
    <property type="match status" value="1"/>
</dbReference>
<dbReference type="InterPro" id="IPR046346">
    <property type="entry name" value="Aminoacid_DH-like_N_sf"/>
</dbReference>
<evidence type="ECO:0000313" key="6">
    <source>
        <dbReference type="EMBL" id="MDR6891419.1"/>
    </source>
</evidence>
<feature type="domain" description="NAD-specific glutamate dehydrogenase C-terminal" evidence="2">
    <location>
        <begin position="1240"/>
        <end position="1579"/>
    </location>
</feature>
<dbReference type="GO" id="GO:0004352">
    <property type="term" value="F:glutamate dehydrogenase (NAD+) activity"/>
    <property type="evidence" value="ECO:0007669"/>
    <property type="project" value="UniProtKB-EC"/>
</dbReference>
<dbReference type="PANTHER" id="PTHR43403">
    <property type="entry name" value="NAD-SPECIFIC GLUTAMATE DEHYDROGENASE"/>
    <property type="match status" value="1"/>
</dbReference>
<comment type="caution">
    <text evidence="6">The sequence shown here is derived from an EMBL/GenBank/DDBJ whole genome shotgun (WGS) entry which is preliminary data.</text>
</comment>
<proteinExistence type="predicted"/>
<name>A0AAE3YDK6_9MICC</name>
<feature type="domain" description="NAD-glutamate dehydrogenase ACT3" evidence="5">
    <location>
        <begin position="537"/>
        <end position="595"/>
    </location>
</feature>
<dbReference type="GO" id="GO:0004069">
    <property type="term" value="F:L-aspartate:2-oxoglutarate aminotransferase activity"/>
    <property type="evidence" value="ECO:0007669"/>
    <property type="project" value="InterPro"/>
</dbReference>
<dbReference type="Pfam" id="PF21078">
    <property type="entry name" value="GDH_HM3"/>
    <property type="match status" value="1"/>
</dbReference>
<dbReference type="SUPFAM" id="SSF51735">
    <property type="entry name" value="NAD(P)-binding Rossmann-fold domains"/>
    <property type="match status" value="1"/>
</dbReference>
<dbReference type="Pfam" id="PF21077">
    <property type="entry name" value="GDH_ACT3"/>
    <property type="match status" value="1"/>
</dbReference>
<dbReference type="InterPro" id="IPR007780">
    <property type="entry name" value="NAD_Glu_DH_bac"/>
</dbReference>
<feature type="domain" description="NAD-glutamate dehydrogenase N-terminal ACT1" evidence="3">
    <location>
        <begin position="5"/>
        <end position="157"/>
    </location>
</feature>
<dbReference type="InterPro" id="IPR049064">
    <property type="entry name" value="NAD_Glu_DH_ACT3"/>
</dbReference>
<dbReference type="GO" id="GO:0006538">
    <property type="term" value="P:L-glutamate catabolic process"/>
    <property type="evidence" value="ECO:0007669"/>
    <property type="project" value="InterPro"/>
</dbReference>
<dbReference type="EC" id="1.4.1.2" evidence="6"/>
<keyword evidence="6" id="KW-0560">Oxidoreductase</keyword>
<evidence type="ECO:0000259" key="5">
    <source>
        <dbReference type="Pfam" id="PF21077"/>
    </source>
</evidence>
<dbReference type="SUPFAM" id="SSF53223">
    <property type="entry name" value="Aminoacid dehydrogenase-like, N-terminal domain"/>
    <property type="match status" value="1"/>
</dbReference>
<dbReference type="InterPro" id="IPR049059">
    <property type="entry name" value="NAD_Glu_DH_HM1"/>
</dbReference>
<keyword evidence="7" id="KW-1185">Reference proteome</keyword>
<dbReference type="InterPro" id="IPR049056">
    <property type="entry name" value="NAD_Glu_DH_HM3"/>
</dbReference>
<dbReference type="InterPro" id="IPR049062">
    <property type="entry name" value="NAD_Glu_DH_ACT2"/>
</dbReference>
<accession>A0AAE3YDK6</accession>
<dbReference type="PIRSF" id="PIRSF036761">
    <property type="entry name" value="GDH_Mll4104"/>
    <property type="match status" value="1"/>
</dbReference>
<organism evidence="6 7">
    <name type="scientific">Falsarthrobacter nasiphocae</name>
    <dbReference type="NCBI Taxonomy" id="189863"/>
    <lineage>
        <taxon>Bacteria</taxon>
        <taxon>Bacillati</taxon>
        <taxon>Actinomycetota</taxon>
        <taxon>Actinomycetes</taxon>
        <taxon>Micrococcales</taxon>
        <taxon>Micrococcaceae</taxon>
        <taxon>Falsarthrobacter</taxon>
    </lineage>
</organism>
<dbReference type="InterPro" id="IPR049058">
    <property type="entry name" value="NAD_Glu_DH_HM2"/>
</dbReference>
<dbReference type="InterPro" id="IPR048381">
    <property type="entry name" value="GDH_C"/>
</dbReference>
<dbReference type="Pfam" id="PF05088">
    <property type="entry name" value="Bac_GDH_CD"/>
    <property type="match status" value="1"/>
</dbReference>
<protein>
    <submittedName>
        <fullName evidence="6">Glutamate dehydrogenase</fullName>
        <ecNumber evidence="6">1.4.1.2</ecNumber>
    </submittedName>
</protein>
<dbReference type="Pfam" id="PF21073">
    <property type="entry name" value="GDH_HM1"/>
    <property type="match status" value="1"/>
</dbReference>
<dbReference type="Proteomes" id="UP001247307">
    <property type="component" value="Unassembled WGS sequence"/>
</dbReference>
<dbReference type="Pfam" id="PF21074">
    <property type="entry name" value="GDH_C"/>
    <property type="match status" value="1"/>
</dbReference>
<evidence type="ECO:0000313" key="7">
    <source>
        <dbReference type="Proteomes" id="UP001247307"/>
    </source>
</evidence>
<sequence>METQFLQHYFAHLSAEDRAANGDEALVARARHHREIGARRNPGQILVEVEGEGSDVVVYVVADDMPFLVDSVVAEAARHSGGIAMISHPIFLAERTEDGELVSLTRSSTAVGLATGDTAALPVIPAPDSGVKNRVESWTSLVLAGSLNAEQRDDLEQGLARVLADVASANQDQDRLKELARETVRAAMEMAEESGPHQASARAARDLFEWMLDDNFIFLGYREYDLPADGTAALVNVPGTGAGIMRRKDDVAVSRPLSARAHELASNDDVLTVTKANRRSTVHRPSYLDYVSLKTYGADGSLMRERRFIGLFAERVYSAIIDTIPVLREKQLMLQRHFGFAPDTHSGASLTALLQSFPRDELFQITDEELIEFATGILQLEERRKTRLFVRRDAFGRFASALVYLPRDRFSTSVRLRLQRVLQEAFKAKDVSYTVSMTESVLTRMFFRLHLTDESPETVDAAQLEQQLAVAGRSWAEGFQDVATKGGQEALSSEWDEAFPASYRVAFEVEDAIRDAAILESLPAEGSHIRLRLDKVDERSHGLRLYVNRAVILSEILPTLQQFGITVEEERPFQMTTASGRTFYMYDLLVVMPSGFVVEGAAERLESAISAQFEGLAESDAFDRLVLAQGLTWRVVSVFRAYAKYLRQCGVSHSYSFMSQTLADYPEMSAALAARFDARFNPDIEDEHRPRMAQAAVADFESHLDAVATLDADRLLRMFAELIEATDRTNFYLDVPRLSFKLRTRDLSFAPAPRPLHEIWVYSPRVEGVHLRFGDIARGGLRWSDRKEDFRTEILGLVKAQAVKNAVIVPDGAKGGFFAKQLPDPSVDRGAWFAEGQEAYRTFIRSLLDLTDNRGRGENAGDIIPPAGIVRHDDDDPYLVVAADKGTASFSDIANGISAEYDFWLGDAFASGGSVGYDHKAMGITARGAWESVKRHFAELNVDCQKEDFTAVGIGDMSGDVFGNGMLLSRHTRLVAAFDHRDIFIDPSPDAEASFEERKRLFELPRSSWQDYDSSLISAGGGVFPRSSKSIEISAEAAEALGIEGGAQRMAPLAVLKAILTAPVDLVYNGGIGTYVKSSDESNASVGDRANDALRIDGKDIRARIVGEGGNLGFTQAGRVEAALNGVLINTDAIDNSAGVDCSDHEVNIKILVDSLVAEGKLAAEERAEFLHSMTDEVGRLVLRTNVAQNILLQGDRVKALEWAPSFERHMRWLEENADLNRELEGLPSTAEFKKRQSEGLGLTAPELAVLAAYSKMSIARVLAAGDFADDPHFERVLHDYFPAQIRDRFADELQQHPLRRQIIATIVANDMVNIGGTTFAFRVLEETTLNLEIIARAFVVATEVYDVKRYMERFSELPAHFDVTLWNELISDVRRLLDRAVRWLLSHAARSTTIDSDIADYRPVVEPLRADIGSVVVGEDRQRIEEDRERALKAGVAEDLAMAWAARFESFALLDIARIAQRTEIPARRVAEMYFAVYDRFEVDSMLTRIAELPRQDRWQTLARAALRDDLYGVVADLTMSVLRFDQEKTEGHSSVSDALSAWAEANRDSLDRAVGTLREVRDRSDMPSMSVALRMMRSIVRY</sequence>
<dbReference type="Pfam" id="PF21076">
    <property type="entry name" value="GDH_ACT2"/>
    <property type="match status" value="1"/>
</dbReference>